<protein>
    <submittedName>
        <fullName evidence="1">Uncharacterized protein</fullName>
    </submittedName>
</protein>
<name>I0IRJ7_LEPFC</name>
<reference evidence="1 2" key="1">
    <citation type="journal article" date="2012" name="J. Bacteriol.">
        <title>Complete Genome Sequence of Leptospirillum ferrooxidans Strain C2-3, Isolated from a Fresh Volcanic Ash Deposit on the Island of Miyake, Japan.</title>
        <authorList>
            <person name="Fujimura R."/>
            <person name="Sato Y."/>
            <person name="Nishizawa T."/>
            <person name="Oshima K."/>
            <person name="Kim S.-W."/>
            <person name="Hattori M."/>
            <person name="Kamijo T."/>
            <person name="Ohta H."/>
        </authorList>
    </citation>
    <scope>NUCLEOTIDE SEQUENCE [LARGE SCALE GENOMIC DNA]</scope>
    <source>
        <strain evidence="1 2">C2-3</strain>
    </source>
</reference>
<evidence type="ECO:0000313" key="2">
    <source>
        <dbReference type="Proteomes" id="UP000007382"/>
    </source>
</evidence>
<evidence type="ECO:0000313" key="1">
    <source>
        <dbReference type="EMBL" id="BAM07896.1"/>
    </source>
</evidence>
<dbReference type="HOGENOM" id="CLU_3044901_0_0_0"/>
<dbReference type="EMBL" id="AP012342">
    <property type="protein sequence ID" value="BAM07896.1"/>
    <property type="molecule type" value="Genomic_DNA"/>
</dbReference>
<dbReference type="PATRIC" id="fig|1162668.3.peg.2634"/>
<gene>
    <name evidence="1" type="ordered locus">LFE_2223</name>
</gene>
<accession>I0IRJ7</accession>
<dbReference type="Proteomes" id="UP000007382">
    <property type="component" value="Chromosome"/>
</dbReference>
<dbReference type="KEGG" id="lfc:LFE_2223"/>
<keyword evidence="2" id="KW-1185">Reference proteome</keyword>
<proteinExistence type="predicted"/>
<organism evidence="1 2">
    <name type="scientific">Leptospirillum ferrooxidans (strain C2-3)</name>
    <dbReference type="NCBI Taxonomy" id="1162668"/>
    <lineage>
        <taxon>Bacteria</taxon>
        <taxon>Pseudomonadati</taxon>
        <taxon>Nitrospirota</taxon>
        <taxon>Nitrospiria</taxon>
        <taxon>Nitrospirales</taxon>
        <taxon>Nitrospiraceae</taxon>
        <taxon>Leptospirillum</taxon>
    </lineage>
</organism>
<dbReference type="RefSeq" id="WP_014450379.1">
    <property type="nucleotide sequence ID" value="NC_017094.1"/>
</dbReference>
<dbReference type="AlphaFoldDB" id="I0IRJ7"/>
<sequence length="54" mass="6148">MFEQIIQLMGLSYQSGKMSSFAQSFGSDIKKRYGLFRNDSGAFSIFQIEKEDGQ</sequence>
<reference evidence="2" key="2">
    <citation type="submission" date="2012-03" db="EMBL/GenBank/DDBJ databases">
        <title>The complete genome sequence of the pioneer microbe on fresh volcanic deposit, Leptospirillum ferrooxidans strain C2-3.</title>
        <authorList>
            <person name="Fujimura R."/>
            <person name="Sato Y."/>
            <person name="Nishizawa T."/>
            <person name="Nanba K."/>
            <person name="Oshima K."/>
            <person name="Hattori M."/>
            <person name="Kamijo T."/>
            <person name="Ohta H."/>
        </authorList>
    </citation>
    <scope>NUCLEOTIDE SEQUENCE [LARGE SCALE GENOMIC DNA]</scope>
    <source>
        <strain evidence="2">C2-3</strain>
    </source>
</reference>